<name>A0AAV5APB5_9AGAM</name>
<proteinExistence type="inferred from homology"/>
<reference evidence="6" key="1">
    <citation type="submission" date="2021-10" db="EMBL/GenBank/DDBJ databases">
        <title>De novo Genome Assembly of Clathrus columnatus (Basidiomycota, Fungi) Using Illumina and Nanopore Sequence Data.</title>
        <authorList>
            <person name="Ogiso-Tanaka E."/>
            <person name="Itagaki H."/>
            <person name="Hosoya T."/>
            <person name="Hosaka K."/>
        </authorList>
    </citation>
    <scope>NUCLEOTIDE SEQUENCE</scope>
    <source>
        <strain evidence="6">MO-923</strain>
    </source>
</reference>
<dbReference type="EC" id="3.1.1.-" evidence="3"/>
<dbReference type="PROSITE" id="PS00122">
    <property type="entry name" value="CARBOXYLESTERASE_B_1"/>
    <property type="match status" value="1"/>
</dbReference>
<feature type="region of interest" description="Disordered" evidence="4">
    <location>
        <begin position="484"/>
        <end position="509"/>
    </location>
</feature>
<comment type="caution">
    <text evidence="6">The sequence shown here is derived from an EMBL/GenBank/DDBJ whole genome shotgun (WGS) entry which is preliminary data.</text>
</comment>
<evidence type="ECO:0000256" key="3">
    <source>
        <dbReference type="RuleBase" id="RU361235"/>
    </source>
</evidence>
<dbReference type="PANTHER" id="PTHR11559">
    <property type="entry name" value="CARBOXYLESTERASE"/>
    <property type="match status" value="1"/>
</dbReference>
<dbReference type="InterPro" id="IPR019826">
    <property type="entry name" value="Carboxylesterase_B_AS"/>
</dbReference>
<dbReference type="GO" id="GO:0016787">
    <property type="term" value="F:hydrolase activity"/>
    <property type="evidence" value="ECO:0007669"/>
    <property type="project" value="UniProtKB-KW"/>
</dbReference>
<evidence type="ECO:0000256" key="4">
    <source>
        <dbReference type="SAM" id="MobiDB-lite"/>
    </source>
</evidence>
<feature type="chain" id="PRO_5043092699" description="Carboxylic ester hydrolase" evidence="3">
    <location>
        <begin position="20"/>
        <end position="541"/>
    </location>
</feature>
<protein>
    <recommendedName>
        <fullName evidence="3">Carboxylic ester hydrolase</fullName>
        <ecNumber evidence="3">3.1.1.-</ecNumber>
    </recommendedName>
</protein>
<evidence type="ECO:0000259" key="5">
    <source>
        <dbReference type="Pfam" id="PF00135"/>
    </source>
</evidence>
<feature type="compositionally biased region" description="Polar residues" evidence="4">
    <location>
        <begin position="492"/>
        <end position="509"/>
    </location>
</feature>
<accession>A0AAV5APB5</accession>
<dbReference type="Pfam" id="PF00135">
    <property type="entry name" value="COesterase"/>
    <property type="match status" value="1"/>
</dbReference>
<organism evidence="6 7">
    <name type="scientific">Clathrus columnatus</name>
    <dbReference type="NCBI Taxonomy" id="1419009"/>
    <lineage>
        <taxon>Eukaryota</taxon>
        <taxon>Fungi</taxon>
        <taxon>Dikarya</taxon>
        <taxon>Basidiomycota</taxon>
        <taxon>Agaricomycotina</taxon>
        <taxon>Agaricomycetes</taxon>
        <taxon>Phallomycetidae</taxon>
        <taxon>Phallales</taxon>
        <taxon>Clathraceae</taxon>
        <taxon>Clathrus</taxon>
    </lineage>
</organism>
<sequence length="541" mass="58962">MLTSLVISLGLCLVSISFAIPTKPPTVDTGYAIFVGNHSRPNTAAFLGVPYAEPPLDDKRWRAPTPLDTETLKNNKKTFDASKYPDFCIQGTTGSGDAGGAGSEDCLKVNIYAPINATQESNLPVLVYIHGGGYIYGNPANWPFDHWVDQSPNVVIVSVYYRLNVFGFLAHPELEDPTIGSLNAGFLDQTEALRWVQSHISSFGGNPNKVTINGQSAGGSSVELHLVAANNERLFIGAIAQSVYRIPLPTVEQQQSLLGYLLQNTSCTLPTGVEQISCLRKASVSALIRSSDWAQSTFPGGYHKWVPVIDKTVLTDHPTDLLMSGNWAKVPIIAGATSNESLSDTGDIPTSLTDYFPGITSTDIQKFTSLYPENQFANVNQWVTDVTGDITVRCGRELLGSVASRDDLPSFAYRYNQPNPSFGDNVDVEHAAENWMMFLGSNTGFNGSGVLTGLNATETAFSQELIAYWLSFVRSSNPNTYRLERSPEWPSFSPTSTGKRQVLQQDPKNRTTVSGIVSELEPSADLERCDFTFTLTNVLEN</sequence>
<evidence type="ECO:0000256" key="2">
    <source>
        <dbReference type="ARBA" id="ARBA00022801"/>
    </source>
</evidence>
<dbReference type="Proteomes" id="UP001050691">
    <property type="component" value="Unassembled WGS sequence"/>
</dbReference>
<comment type="similarity">
    <text evidence="1 3">Belongs to the type-B carboxylesterase/lipase family.</text>
</comment>
<dbReference type="InterPro" id="IPR002018">
    <property type="entry name" value="CarbesteraseB"/>
</dbReference>
<dbReference type="InterPro" id="IPR050309">
    <property type="entry name" value="Type-B_Carboxylest/Lipase"/>
</dbReference>
<dbReference type="InterPro" id="IPR029058">
    <property type="entry name" value="AB_hydrolase_fold"/>
</dbReference>
<gene>
    <name evidence="6" type="ORF">Clacol_008794</name>
</gene>
<keyword evidence="2 3" id="KW-0378">Hydrolase</keyword>
<dbReference type="SUPFAM" id="SSF53474">
    <property type="entry name" value="alpha/beta-Hydrolases"/>
    <property type="match status" value="1"/>
</dbReference>
<evidence type="ECO:0000313" key="7">
    <source>
        <dbReference type="Proteomes" id="UP001050691"/>
    </source>
</evidence>
<feature type="signal peptide" evidence="3">
    <location>
        <begin position="1"/>
        <end position="19"/>
    </location>
</feature>
<evidence type="ECO:0000313" key="6">
    <source>
        <dbReference type="EMBL" id="GJJ14529.1"/>
    </source>
</evidence>
<keyword evidence="3" id="KW-0732">Signal</keyword>
<evidence type="ECO:0000256" key="1">
    <source>
        <dbReference type="ARBA" id="ARBA00005964"/>
    </source>
</evidence>
<dbReference type="EMBL" id="BPWL01000010">
    <property type="protein sequence ID" value="GJJ14529.1"/>
    <property type="molecule type" value="Genomic_DNA"/>
</dbReference>
<dbReference type="Gene3D" id="3.40.50.1820">
    <property type="entry name" value="alpha/beta hydrolase"/>
    <property type="match status" value="1"/>
</dbReference>
<feature type="domain" description="Carboxylesterase type B" evidence="5">
    <location>
        <begin position="33"/>
        <end position="510"/>
    </location>
</feature>
<dbReference type="AlphaFoldDB" id="A0AAV5APB5"/>
<keyword evidence="7" id="KW-1185">Reference proteome</keyword>